<name>A0AAV4NBM3_CAEEX</name>
<keyword evidence="2" id="KW-1185">Reference proteome</keyword>
<accession>A0AAV4NBM3</accession>
<protein>
    <submittedName>
        <fullName evidence="1">Uncharacterized protein</fullName>
    </submittedName>
</protein>
<dbReference type="EMBL" id="BPLR01003214">
    <property type="protein sequence ID" value="GIX82180.1"/>
    <property type="molecule type" value="Genomic_DNA"/>
</dbReference>
<sequence>MLQIIVIVDTCYISLCTAIELIKKETNPVSQGGKKYLLSFILTSPLPFPESRPRTCVPPLIITYTHQGEKQNITTVPLAFMAHSLLHHIFLDQAPRLTLLSFLTNSNNRKAPYNASSPVPHSFVMEYRPDGG</sequence>
<comment type="caution">
    <text evidence="1">The sequence shown here is derived from an EMBL/GenBank/DDBJ whole genome shotgun (WGS) entry which is preliminary data.</text>
</comment>
<reference evidence="1 2" key="1">
    <citation type="submission" date="2021-06" db="EMBL/GenBank/DDBJ databases">
        <title>Caerostris extrusa draft genome.</title>
        <authorList>
            <person name="Kono N."/>
            <person name="Arakawa K."/>
        </authorList>
    </citation>
    <scope>NUCLEOTIDE SEQUENCE [LARGE SCALE GENOMIC DNA]</scope>
</reference>
<proteinExistence type="predicted"/>
<dbReference type="AlphaFoldDB" id="A0AAV4NBM3"/>
<evidence type="ECO:0000313" key="2">
    <source>
        <dbReference type="Proteomes" id="UP001054945"/>
    </source>
</evidence>
<organism evidence="1 2">
    <name type="scientific">Caerostris extrusa</name>
    <name type="common">Bark spider</name>
    <name type="synonym">Caerostris bankana</name>
    <dbReference type="NCBI Taxonomy" id="172846"/>
    <lineage>
        <taxon>Eukaryota</taxon>
        <taxon>Metazoa</taxon>
        <taxon>Ecdysozoa</taxon>
        <taxon>Arthropoda</taxon>
        <taxon>Chelicerata</taxon>
        <taxon>Arachnida</taxon>
        <taxon>Araneae</taxon>
        <taxon>Araneomorphae</taxon>
        <taxon>Entelegynae</taxon>
        <taxon>Araneoidea</taxon>
        <taxon>Araneidae</taxon>
        <taxon>Caerostris</taxon>
    </lineage>
</organism>
<dbReference type="Proteomes" id="UP001054945">
    <property type="component" value="Unassembled WGS sequence"/>
</dbReference>
<gene>
    <name evidence="1" type="ORF">CEXT_8481</name>
</gene>
<evidence type="ECO:0000313" key="1">
    <source>
        <dbReference type="EMBL" id="GIX82180.1"/>
    </source>
</evidence>